<keyword evidence="7" id="KW-0808">Transferase</keyword>
<dbReference type="PANTHER" id="PTHR18968:SF129">
    <property type="entry name" value="ACETOLACTATE SYNTHASE"/>
    <property type="match status" value="1"/>
</dbReference>
<comment type="caution">
    <text evidence="7">The sequence shown here is derived from an EMBL/GenBank/DDBJ whole genome shotgun (WGS) entry which is preliminary data.</text>
</comment>
<evidence type="ECO:0000256" key="1">
    <source>
        <dbReference type="ARBA" id="ARBA00007812"/>
    </source>
</evidence>
<feature type="domain" description="Thiamine pyrophosphate enzyme central" evidence="4">
    <location>
        <begin position="197"/>
        <end position="330"/>
    </location>
</feature>
<feature type="domain" description="Thiamine pyrophosphate enzyme N-terminal TPP-binding" evidence="6">
    <location>
        <begin position="7"/>
        <end position="124"/>
    </location>
</feature>
<dbReference type="NCBIfam" id="TIGR02418">
    <property type="entry name" value="acolac_catab"/>
    <property type="match status" value="1"/>
</dbReference>
<dbReference type="Gene3D" id="3.40.50.970">
    <property type="match status" value="2"/>
</dbReference>
<dbReference type="PANTHER" id="PTHR18968">
    <property type="entry name" value="THIAMINE PYROPHOSPHATE ENZYMES"/>
    <property type="match status" value="1"/>
</dbReference>
<evidence type="ECO:0000259" key="6">
    <source>
        <dbReference type="Pfam" id="PF02776"/>
    </source>
</evidence>
<proteinExistence type="inferred from homology"/>
<dbReference type="RefSeq" id="WP_213808439.1">
    <property type="nucleotide sequence ID" value="NZ_JAAMFK010000001.1"/>
</dbReference>
<dbReference type="InterPro" id="IPR011766">
    <property type="entry name" value="TPP_enzyme_TPP-bd"/>
</dbReference>
<dbReference type="Pfam" id="PF02776">
    <property type="entry name" value="TPP_enzyme_N"/>
    <property type="match status" value="1"/>
</dbReference>
<dbReference type="Gene3D" id="3.40.50.1220">
    <property type="entry name" value="TPP-binding domain"/>
    <property type="match status" value="1"/>
</dbReference>
<dbReference type="GO" id="GO:0003984">
    <property type="term" value="F:acetolactate synthase activity"/>
    <property type="evidence" value="ECO:0007669"/>
    <property type="project" value="UniProtKB-EC"/>
</dbReference>
<gene>
    <name evidence="7" type="primary">alsS</name>
    <name evidence="7" type="ORF">G6R29_00695</name>
</gene>
<protein>
    <submittedName>
        <fullName evidence="7">Acetolactate synthase AlsS</fullName>
        <ecNumber evidence="7">2.2.1.6</ecNumber>
    </submittedName>
</protein>
<dbReference type="Pfam" id="PF02775">
    <property type="entry name" value="TPP_enzyme_C"/>
    <property type="match status" value="1"/>
</dbReference>
<keyword evidence="2 3" id="KW-0786">Thiamine pyrophosphate</keyword>
<dbReference type="Proteomes" id="UP001519504">
    <property type="component" value="Unassembled WGS sequence"/>
</dbReference>
<dbReference type="InterPro" id="IPR029035">
    <property type="entry name" value="DHS-like_NAD/FAD-binding_dom"/>
</dbReference>
<evidence type="ECO:0000259" key="5">
    <source>
        <dbReference type="Pfam" id="PF02775"/>
    </source>
</evidence>
<dbReference type="SUPFAM" id="SSF52467">
    <property type="entry name" value="DHS-like NAD/FAD-binding domain"/>
    <property type="match status" value="1"/>
</dbReference>
<dbReference type="EMBL" id="JAAMFK010000001">
    <property type="protein sequence ID" value="MBS9338156.1"/>
    <property type="molecule type" value="Genomic_DNA"/>
</dbReference>
<name>A0ABS5QYH0_9LACO</name>
<dbReference type="EC" id="2.2.1.6" evidence="7"/>
<evidence type="ECO:0000259" key="4">
    <source>
        <dbReference type="Pfam" id="PF00205"/>
    </source>
</evidence>
<dbReference type="InterPro" id="IPR029061">
    <property type="entry name" value="THDP-binding"/>
</dbReference>
<dbReference type="NCBIfam" id="NF006378">
    <property type="entry name" value="PRK08617.1"/>
    <property type="match status" value="1"/>
</dbReference>
<keyword evidence="8" id="KW-1185">Reference proteome</keyword>
<reference evidence="7 8" key="1">
    <citation type="submission" date="2020-02" db="EMBL/GenBank/DDBJ databases">
        <title>Fructobacillus sp. isolated from paper mulberry of Taiwan.</title>
        <authorList>
            <person name="Lin S.-T."/>
        </authorList>
    </citation>
    <scope>NUCLEOTIDE SEQUENCE [LARGE SCALE GENOMIC DNA]</scope>
    <source>
        <strain evidence="7 8">M2-14</strain>
    </source>
</reference>
<dbReference type="SUPFAM" id="SSF52518">
    <property type="entry name" value="Thiamin diphosphate-binding fold (THDP-binding)"/>
    <property type="match status" value="2"/>
</dbReference>
<comment type="similarity">
    <text evidence="1 3">Belongs to the TPP enzyme family.</text>
</comment>
<sequence>MSEQKFGADIVTQSLINHDVDIAFGIPGAKIDRLFERFDHPQAGQKTPKLLVARHEQNAAFMAQAFSRITGKTGVVVATSGPGVGNLVTGLMTATAENDAVLAIGGQVPRKDLNRLTHQSTDSVSLFKSITNYSAEIQDANNISEIIANAFAAANGPKKGAAFVSLPQDVDDAPVSIDALPEVPAAKQGPASLADLKWLAEQIKNAELPVLLVGARGSDDATVEALHALLGDTKLPVVETFQGAGVISRDLEEDSYFGRIGLFRNQTGDKLLSKSDLVVTVGYDAIEYEPRNWNKENTLNIVALDTVAVEIDNNYVPKRQLVGDLAQSLSILADDIKGYEIPAAGKAVLKEMKADLEAASKPTYTPAEAHLNHPLDVVEAIQAHVTDDMTVSTDIGSHYIWMARHFKSYVARHFLISNGMQTLGVGLPWAMTAAMVRPNAKSVSVSGDGGFFFSAMELETAVRLNLDTVHIVWNDNAHYDMVKFQEEMKYGECAGVKFGNIDLVKYAESFGAKGLRVESPDQLNAVLDEAFATHGPVVVDVPVDYTHNYELGSQLIESEG</sequence>
<evidence type="ECO:0000313" key="8">
    <source>
        <dbReference type="Proteomes" id="UP001519504"/>
    </source>
</evidence>
<feature type="domain" description="Thiamine pyrophosphate enzyme TPP-binding" evidence="5">
    <location>
        <begin position="394"/>
        <end position="541"/>
    </location>
</feature>
<evidence type="ECO:0000313" key="7">
    <source>
        <dbReference type="EMBL" id="MBS9338156.1"/>
    </source>
</evidence>
<dbReference type="InterPro" id="IPR012001">
    <property type="entry name" value="Thiamin_PyroP_enz_TPP-bd_dom"/>
</dbReference>
<dbReference type="InterPro" id="IPR012782">
    <property type="entry name" value="Acetolactate_synth_catblc"/>
</dbReference>
<evidence type="ECO:0000256" key="3">
    <source>
        <dbReference type="RuleBase" id="RU362132"/>
    </source>
</evidence>
<dbReference type="Pfam" id="PF00205">
    <property type="entry name" value="TPP_enzyme_M"/>
    <property type="match status" value="1"/>
</dbReference>
<dbReference type="InterPro" id="IPR045229">
    <property type="entry name" value="TPP_enz"/>
</dbReference>
<accession>A0ABS5QYH0</accession>
<organism evidence="7 8">
    <name type="scientific">Fructobacillus broussonetiae</name>
    <dbReference type="NCBI Taxonomy" id="2713173"/>
    <lineage>
        <taxon>Bacteria</taxon>
        <taxon>Bacillati</taxon>
        <taxon>Bacillota</taxon>
        <taxon>Bacilli</taxon>
        <taxon>Lactobacillales</taxon>
        <taxon>Lactobacillaceae</taxon>
        <taxon>Fructobacillus</taxon>
    </lineage>
</organism>
<evidence type="ECO:0000256" key="2">
    <source>
        <dbReference type="ARBA" id="ARBA00023052"/>
    </source>
</evidence>
<dbReference type="InterPro" id="IPR012000">
    <property type="entry name" value="Thiamin_PyroP_enz_cen_dom"/>
</dbReference>
<dbReference type="CDD" id="cd07035">
    <property type="entry name" value="TPP_PYR_POX_like"/>
    <property type="match status" value="1"/>
</dbReference>